<dbReference type="RefSeq" id="XP_020438768.1">
    <property type="nucleotide sequence ID" value="XM_020571494.1"/>
</dbReference>
<dbReference type="InterPro" id="IPR050306">
    <property type="entry name" value="PfkB_Carbo_kinase"/>
</dbReference>
<dbReference type="PANTHER" id="PTHR43085">
    <property type="entry name" value="HEXOKINASE FAMILY MEMBER"/>
    <property type="match status" value="1"/>
</dbReference>
<evidence type="ECO:0000313" key="6">
    <source>
        <dbReference type="EMBL" id="EFA86664.1"/>
    </source>
</evidence>
<reference evidence="6 7" key="1">
    <citation type="journal article" date="2011" name="Genome Res.">
        <title>Phylogeny-wide analysis of social amoeba genomes highlights ancient origins for complex intercellular communication.</title>
        <authorList>
            <person name="Heidel A.J."/>
            <person name="Lawal H.M."/>
            <person name="Felder M."/>
            <person name="Schilde C."/>
            <person name="Helps N.R."/>
            <person name="Tunggal B."/>
            <person name="Rivero F."/>
            <person name="John U."/>
            <person name="Schleicher M."/>
            <person name="Eichinger L."/>
            <person name="Platzer M."/>
            <person name="Noegel A.A."/>
            <person name="Schaap P."/>
            <person name="Gloeckner G."/>
        </authorList>
    </citation>
    <scope>NUCLEOTIDE SEQUENCE [LARGE SCALE GENOMIC DNA]</scope>
    <source>
        <strain evidence="7">ATCC 26659 / Pp 5 / PN500</strain>
    </source>
</reference>
<protein>
    <recommendedName>
        <fullName evidence="5">Carbohydrate kinase PfkB domain-containing protein</fullName>
    </recommendedName>
</protein>
<proteinExistence type="inferred from homology"/>
<organism evidence="6 7">
    <name type="scientific">Heterostelium pallidum (strain ATCC 26659 / Pp 5 / PN500)</name>
    <name type="common">Cellular slime mold</name>
    <name type="synonym">Polysphondylium pallidum</name>
    <dbReference type="NCBI Taxonomy" id="670386"/>
    <lineage>
        <taxon>Eukaryota</taxon>
        <taxon>Amoebozoa</taxon>
        <taxon>Evosea</taxon>
        <taxon>Eumycetozoa</taxon>
        <taxon>Dictyostelia</taxon>
        <taxon>Acytosteliales</taxon>
        <taxon>Acytosteliaceae</taxon>
        <taxon>Heterostelium</taxon>
    </lineage>
</organism>
<feature type="region of interest" description="Disordered" evidence="4">
    <location>
        <begin position="399"/>
        <end position="481"/>
    </location>
</feature>
<comment type="similarity">
    <text evidence="1">Belongs to the carbohydrate kinase PfkB family.</text>
</comment>
<dbReference type="Proteomes" id="UP000001396">
    <property type="component" value="Unassembled WGS sequence"/>
</dbReference>
<dbReference type="AlphaFoldDB" id="D3AWJ1"/>
<dbReference type="EMBL" id="ADBJ01000002">
    <property type="protein sequence ID" value="EFA86664.1"/>
    <property type="molecule type" value="Genomic_DNA"/>
</dbReference>
<dbReference type="SUPFAM" id="SSF53613">
    <property type="entry name" value="Ribokinase-like"/>
    <property type="match status" value="1"/>
</dbReference>
<gene>
    <name evidence="6" type="ORF">PPL_00466</name>
</gene>
<dbReference type="Gene3D" id="3.40.1190.20">
    <property type="match status" value="1"/>
</dbReference>
<evidence type="ECO:0000313" key="7">
    <source>
        <dbReference type="Proteomes" id="UP000001396"/>
    </source>
</evidence>
<comment type="caution">
    <text evidence="6">The sequence shown here is derived from an EMBL/GenBank/DDBJ whole genome shotgun (WGS) entry which is preliminary data.</text>
</comment>
<evidence type="ECO:0000256" key="2">
    <source>
        <dbReference type="ARBA" id="ARBA00022679"/>
    </source>
</evidence>
<evidence type="ECO:0000256" key="3">
    <source>
        <dbReference type="ARBA" id="ARBA00022777"/>
    </source>
</evidence>
<keyword evidence="2" id="KW-0808">Transferase</keyword>
<evidence type="ECO:0000259" key="5">
    <source>
        <dbReference type="Pfam" id="PF00294"/>
    </source>
</evidence>
<dbReference type="Pfam" id="PF00294">
    <property type="entry name" value="PfkB"/>
    <property type="match status" value="1"/>
</dbReference>
<dbReference type="GeneID" id="31355999"/>
<evidence type="ECO:0000256" key="4">
    <source>
        <dbReference type="SAM" id="MobiDB-lite"/>
    </source>
</evidence>
<keyword evidence="7" id="KW-1185">Reference proteome</keyword>
<dbReference type="InterPro" id="IPR029056">
    <property type="entry name" value="Ribokinase-like"/>
</dbReference>
<accession>D3AWJ1</accession>
<dbReference type="InParanoid" id="D3AWJ1"/>
<dbReference type="OMA" id="AIMGDHD"/>
<keyword evidence="3" id="KW-0418">Kinase</keyword>
<feature type="compositionally biased region" description="Low complexity" evidence="4">
    <location>
        <begin position="432"/>
        <end position="472"/>
    </location>
</feature>
<evidence type="ECO:0000256" key="1">
    <source>
        <dbReference type="ARBA" id="ARBA00010688"/>
    </source>
</evidence>
<name>D3AWJ1_HETP5</name>
<dbReference type="InterPro" id="IPR011611">
    <property type="entry name" value="PfkB_dom"/>
</dbReference>
<feature type="domain" description="Carbohydrate kinase PfkB" evidence="5">
    <location>
        <begin position="281"/>
        <end position="383"/>
    </location>
</feature>
<dbReference type="PANTHER" id="PTHR43085:SF57">
    <property type="entry name" value="CARBOHYDRATE KINASE PFKB DOMAIN-CONTAINING PROTEIN"/>
    <property type="match status" value="1"/>
</dbReference>
<dbReference type="GO" id="GO:0016301">
    <property type="term" value="F:kinase activity"/>
    <property type="evidence" value="ECO:0007669"/>
    <property type="project" value="UniProtKB-KW"/>
</dbReference>
<sequence length="481" mass="52325">MNKLLLIGNFVNDIILIHEDLVLQRERSFTDFLRDSQLNGRDNKPGRVTKNTALGGSVTYASLASSAFGGATSYIVSTLGTDINDSYKTMIEPKTHPTTGTINTDYIKKTDSNNTSYQLNYYNRKKNRTLLLMERGQSIGIEQCLRCLCEQQPDAISFVPIAGEIDVDLIVAVLEYIARMPTADAKPKIVAFDIQGLLRAFNEQRVTTHSREVMVERLTRIGYALKSAGVISILKAEYGEAVAIVCNDNGADTHNSSTCTATTMSTPPITPGECAYLLRSQFHFTLVSVTMGGDGGFISSGVTGEQYIPTFKPVAVMDETGCGDTFLSCTILELLHTLSGKSMIDESAIDPLDRYQLASEDIIHCLEVGSAGASFLVEQIGPNGFASRSTILDRVNNGQKQSKSIYLQQQHQHQHQHSPSLVSKDQEHQNQNNSSSSSSSTAMAGASATSSNTNKSSVEKTTTTTNETTITKPPKSTTHYS</sequence>